<keyword evidence="3" id="KW-1185">Reference proteome</keyword>
<reference evidence="2 3" key="1">
    <citation type="journal article" date="2010" name="Cell">
        <title>The genome of Naegleria gruberi illuminates early eukaryotic versatility.</title>
        <authorList>
            <person name="Fritz-Laylin L.K."/>
            <person name="Prochnik S.E."/>
            <person name="Ginger M.L."/>
            <person name="Dacks J.B."/>
            <person name="Carpenter M.L."/>
            <person name="Field M.C."/>
            <person name="Kuo A."/>
            <person name="Paredez A."/>
            <person name="Chapman J."/>
            <person name="Pham J."/>
            <person name="Shu S."/>
            <person name="Neupane R."/>
            <person name="Cipriano M."/>
            <person name="Mancuso J."/>
            <person name="Tu H."/>
            <person name="Salamov A."/>
            <person name="Lindquist E."/>
            <person name="Shapiro H."/>
            <person name="Lucas S."/>
            <person name="Grigoriev I.V."/>
            <person name="Cande W.Z."/>
            <person name="Fulton C."/>
            <person name="Rokhsar D.S."/>
            <person name="Dawson S.C."/>
        </authorList>
    </citation>
    <scope>NUCLEOTIDE SEQUENCE [LARGE SCALE GENOMIC DNA]</scope>
    <source>
        <strain evidence="2 3">NEG-M</strain>
    </source>
</reference>
<dbReference type="KEGG" id="ngr:NAEGRDRAFT_68647"/>
<dbReference type="InParanoid" id="D2VID4"/>
<dbReference type="EMBL" id="GG738873">
    <property type="protein sequence ID" value="EFC43492.1"/>
    <property type="molecule type" value="Genomic_DNA"/>
</dbReference>
<organism evidence="3">
    <name type="scientific">Naegleria gruberi</name>
    <name type="common">Amoeba</name>
    <dbReference type="NCBI Taxonomy" id="5762"/>
    <lineage>
        <taxon>Eukaryota</taxon>
        <taxon>Discoba</taxon>
        <taxon>Heterolobosea</taxon>
        <taxon>Tetramitia</taxon>
        <taxon>Eutetramitia</taxon>
        <taxon>Vahlkampfiidae</taxon>
        <taxon>Naegleria</taxon>
    </lineage>
</organism>
<accession>D2VID4</accession>
<feature type="region of interest" description="Disordered" evidence="1">
    <location>
        <begin position="116"/>
        <end position="138"/>
    </location>
</feature>
<evidence type="ECO:0000256" key="1">
    <source>
        <dbReference type="SAM" id="MobiDB-lite"/>
    </source>
</evidence>
<sequence length="293" mass="34281">MWKRLQLKYDFINGSICNNSINGYNSSDDDEDDEFSILDANSSKKCQSKKSDKSSNQQIQNSIEELRIHFICNEKKQERYLKSLLKYCKEPQDNNYRLSKKYSNYFDRRVARIKEKNFNSNNNSNNTSNNSNNNNNSNNGNNEYEIQCLVGSSERPNCSCKFILIDLSCDQLNNLNNLNEKELINNYLKNDLDCGETIKEYLNTINGSNENNLSIVIVGLSYERKNKINPNMIKLCKALSNEYSLPYIEIDIGKRNQRRNLLYFYSVYCHSKKMTSHQLTFLKTNNTNDEWLL</sequence>
<dbReference type="OrthoDB" id="10305983at2759"/>
<protein>
    <submittedName>
        <fullName evidence="2">Predicted protein</fullName>
    </submittedName>
</protein>
<feature type="compositionally biased region" description="Low complexity" evidence="1">
    <location>
        <begin position="118"/>
        <end position="138"/>
    </location>
</feature>
<dbReference type="GeneID" id="8853372"/>
<dbReference type="RefSeq" id="XP_002676236.1">
    <property type="nucleotide sequence ID" value="XM_002676190.1"/>
</dbReference>
<evidence type="ECO:0000313" key="2">
    <source>
        <dbReference type="EMBL" id="EFC43492.1"/>
    </source>
</evidence>
<proteinExistence type="predicted"/>
<dbReference type="Proteomes" id="UP000006671">
    <property type="component" value="Unassembled WGS sequence"/>
</dbReference>
<dbReference type="VEuPathDB" id="AmoebaDB:NAEGRDRAFT_68647"/>
<name>D2VID4_NAEGR</name>
<evidence type="ECO:0000313" key="3">
    <source>
        <dbReference type="Proteomes" id="UP000006671"/>
    </source>
</evidence>
<dbReference type="AlphaFoldDB" id="D2VID4"/>
<dbReference type="OMA" id="EIQCLVG"/>
<gene>
    <name evidence="2" type="ORF">NAEGRDRAFT_68647</name>
</gene>